<feature type="region of interest" description="Disordered" evidence="2">
    <location>
        <begin position="485"/>
        <end position="504"/>
    </location>
</feature>
<proteinExistence type="predicted"/>
<keyword evidence="1" id="KW-0175">Coiled coil</keyword>
<feature type="non-terminal residue" evidence="3">
    <location>
        <position position="598"/>
    </location>
</feature>
<reference evidence="3 4" key="1">
    <citation type="journal article" date="2024" name="BMC Biol.">
        <title>Comparative genomics of Ascetosporea gives new insight into the evolutionary basis for animal parasitism in Rhizaria.</title>
        <authorList>
            <person name="Hiltunen Thoren M."/>
            <person name="Onut-Brannstrom I."/>
            <person name="Alfjorden A."/>
            <person name="Peckova H."/>
            <person name="Swords F."/>
            <person name="Hooper C."/>
            <person name="Holzer A.S."/>
            <person name="Bass D."/>
            <person name="Burki F."/>
        </authorList>
    </citation>
    <scope>NUCLEOTIDE SEQUENCE [LARGE SCALE GENOMIC DNA]</scope>
    <source>
        <strain evidence="3">20-A016</strain>
    </source>
</reference>
<feature type="coiled-coil region" evidence="1">
    <location>
        <begin position="527"/>
        <end position="554"/>
    </location>
</feature>
<gene>
    <name evidence="3" type="ORF">MHBO_001045</name>
</gene>
<keyword evidence="4" id="KW-1185">Reference proteome</keyword>
<feature type="compositionally biased region" description="Basic and acidic residues" evidence="2">
    <location>
        <begin position="10"/>
        <end position="35"/>
    </location>
</feature>
<dbReference type="PANTHER" id="PTHR18898:SF2">
    <property type="entry name" value="NUCLEOPROTEIN TPR"/>
    <property type="match status" value="1"/>
</dbReference>
<feature type="region of interest" description="Disordered" evidence="2">
    <location>
        <begin position="1"/>
        <end position="35"/>
    </location>
</feature>
<dbReference type="Proteomes" id="UP001439008">
    <property type="component" value="Unassembled WGS sequence"/>
</dbReference>
<evidence type="ECO:0000256" key="2">
    <source>
        <dbReference type="SAM" id="MobiDB-lite"/>
    </source>
</evidence>
<evidence type="ECO:0000313" key="3">
    <source>
        <dbReference type="EMBL" id="MES1919182.1"/>
    </source>
</evidence>
<evidence type="ECO:0000256" key="1">
    <source>
        <dbReference type="SAM" id="Coils"/>
    </source>
</evidence>
<feature type="coiled-coil region" evidence="1">
    <location>
        <begin position="276"/>
        <end position="324"/>
    </location>
</feature>
<sequence>MITRSTSQKTKSEKSPKKLTENESAPTKDSKDKLQRLEIEKIDLLEKSQNLKTRLDELASENQRLKRAESDFENYKTLNEKQKSEHPTLLQKIVKLEKSNADLKESLRKSTESTQRLEKLTEKTKTANEKFEAEMDQKNKEIFALKQRIIDGKEEITNLKNESDSSFDKIKFLETTIADAEKRLEKTLNDLEAKETELTTQNSLLLSKTNTTSVELNRTKIELEEALQRNSSLALRNEELKKEAAAASADHKSKLTQKTRSLEQTTISLGMKNQQIELYKESARAYEEHIEALRGETVSKEHEIAKIAERLAEKENAFNELQKKIASSEFSQNGAKREFSFSQTIGEIASVLNPGYSPRKILRVEASPNLSPNELYIKFVRVYDSYKAAFKEKLALEDGLKRFSRYVESKSPNLRRQQVKYEMLRKSYGNMSNRLAAEKRKGFSREVELKAVRSELEKALAKKTAYKKSTRILKQQVQLLVAEQVPEEQNTNGQENAKDLESPKNKKISEHVFVDFRELHGKYLKLLKKHNERAQREKFERADLEKENGRLVEEFARARGSWEESERRHRRDMKELVEKISTSKKLFRRDSERFVVKN</sequence>
<dbReference type="EMBL" id="JBDODL010000219">
    <property type="protein sequence ID" value="MES1919182.1"/>
    <property type="molecule type" value="Genomic_DNA"/>
</dbReference>
<protein>
    <submittedName>
        <fullName evidence="3">Uncharacterized protein</fullName>
    </submittedName>
</protein>
<name>A0ABV2AHU9_9EUKA</name>
<dbReference type="PANTHER" id="PTHR18898">
    <property type="entry name" value="NUCLEOPROTEIN TPR-RELATED"/>
    <property type="match status" value="1"/>
</dbReference>
<accession>A0ABV2AHU9</accession>
<evidence type="ECO:0000313" key="4">
    <source>
        <dbReference type="Proteomes" id="UP001439008"/>
    </source>
</evidence>
<organism evidence="3 4">
    <name type="scientific">Bonamia ostreae</name>
    <dbReference type="NCBI Taxonomy" id="126728"/>
    <lineage>
        <taxon>Eukaryota</taxon>
        <taxon>Sar</taxon>
        <taxon>Rhizaria</taxon>
        <taxon>Endomyxa</taxon>
        <taxon>Ascetosporea</taxon>
        <taxon>Haplosporida</taxon>
        <taxon>Bonamia</taxon>
    </lineage>
</organism>
<comment type="caution">
    <text evidence="3">The sequence shown here is derived from an EMBL/GenBank/DDBJ whole genome shotgun (WGS) entry which is preliminary data.</text>
</comment>